<dbReference type="SUPFAM" id="SSF88645">
    <property type="entry name" value="ssDNA viruses"/>
    <property type="match status" value="1"/>
</dbReference>
<comment type="similarity">
    <text evidence="2">Belongs to the microviridae F protein family.</text>
</comment>
<proteinExistence type="inferred from homology"/>
<dbReference type="EMBL" id="PP511463">
    <property type="protein sequence ID" value="XCD04462.1"/>
    <property type="molecule type" value="Genomic_DNA"/>
</dbReference>
<keyword evidence="3" id="KW-1140">T=1 icosahedral capsid protein</keyword>
<keyword evidence="5" id="KW-0946">Virion</keyword>
<dbReference type="GO" id="GO:0039615">
    <property type="term" value="C:T=1 icosahedral viral capsid"/>
    <property type="evidence" value="ECO:0007669"/>
    <property type="project" value="UniProtKB-KW"/>
</dbReference>
<dbReference type="EMBL" id="PP511344">
    <property type="protein sequence ID" value="XCD03332.1"/>
    <property type="molecule type" value="Genomic_DNA"/>
</dbReference>
<dbReference type="InterPro" id="IPR016184">
    <property type="entry name" value="Capsid/spike_ssDNA_virus"/>
</dbReference>
<evidence type="ECO:0000313" key="7">
    <source>
        <dbReference type="EMBL" id="XCD04462.1"/>
    </source>
</evidence>
<dbReference type="Pfam" id="PF02305">
    <property type="entry name" value="Phage_F"/>
    <property type="match status" value="1"/>
</dbReference>
<organism evidence="7">
    <name type="scientific">Dulem virus 197</name>
    <dbReference type="NCBI Taxonomy" id="3145674"/>
    <lineage>
        <taxon>Viruses</taxon>
        <taxon>Monodnaviria</taxon>
        <taxon>Sangervirae</taxon>
        <taxon>Phixviricota</taxon>
        <taxon>Malgrandaviricetes</taxon>
        <taxon>Petitvirales</taxon>
        <taxon>Microviridae</taxon>
        <taxon>Microvirus</taxon>
    </lineage>
</organism>
<accession>A0AAU8AYP8</accession>
<name>A0AAU8AYP8_9VIRU</name>
<evidence type="ECO:0000256" key="1">
    <source>
        <dbReference type="ARBA" id="ARBA00004328"/>
    </source>
</evidence>
<dbReference type="InterPro" id="IPR003514">
    <property type="entry name" value="Microviridae_protein_F"/>
</dbReference>
<evidence type="ECO:0000313" key="6">
    <source>
        <dbReference type="EMBL" id="XCD03332.1"/>
    </source>
</evidence>
<evidence type="ECO:0000256" key="4">
    <source>
        <dbReference type="ARBA" id="ARBA00022561"/>
    </source>
</evidence>
<keyword evidence="4" id="KW-0167">Capsid protein</keyword>
<evidence type="ECO:0000256" key="3">
    <source>
        <dbReference type="ARBA" id="ARBA00022431"/>
    </source>
</evidence>
<protein>
    <submittedName>
        <fullName evidence="7">Major capsid protein</fullName>
    </submittedName>
</protein>
<dbReference type="InterPro" id="IPR037002">
    <property type="entry name" value="Microviridae_protein_F_sf"/>
</dbReference>
<dbReference type="GO" id="GO:0005198">
    <property type="term" value="F:structural molecule activity"/>
    <property type="evidence" value="ECO:0007669"/>
    <property type="project" value="InterPro"/>
</dbReference>
<reference evidence="7" key="1">
    <citation type="submission" date="2024-03" db="EMBL/GenBank/DDBJ databases">
        <title>Diverse circular DNA viruses in blood, oral, and fecal samples of captive lemurs.</title>
        <authorList>
            <person name="Paietta E.N."/>
            <person name="Kraberger S."/>
            <person name="Lund M.C."/>
            <person name="Custer J.M."/>
            <person name="Vargas K.M."/>
            <person name="Ehmke E.E."/>
            <person name="Yoder A.D."/>
            <person name="Varsani A."/>
        </authorList>
    </citation>
    <scope>NUCLEOTIDE SEQUENCE</scope>
    <source>
        <strain evidence="6">Duke_18_51</strain>
        <strain evidence="7">Duke_23FS_39</strain>
    </source>
</reference>
<comment type="subcellular location">
    <subcellularLocation>
        <location evidence="1">Virion</location>
    </subcellularLocation>
</comment>
<evidence type="ECO:0000256" key="5">
    <source>
        <dbReference type="ARBA" id="ARBA00022844"/>
    </source>
</evidence>
<dbReference type="Gene3D" id="2.60.169.10">
    <property type="entry name" value="Microviridae F protein"/>
    <property type="match status" value="2"/>
</dbReference>
<sequence length="577" mass="64590">MALDGLNRFAKAPQDRLKSRSRFDRSHQHKTTIKSGALVPIFLDEVLPGDTFDLETSFVIRGLTPIVPVMDNSFIDIFYFFVPNRLCIQSSLTPIRSDPDQKDWERICGVNFDSFWAPERETTAKRRPVALIEPMSVANYFGLPVNLTSGTTIDEAVLYAPFVAYNLIWNEFFRDQNTQAPVPIWNYGLSSAGVINQTSNETFSSLGAGGLAYGARGSCLPVNKFHDYFTSCLPAPQRGDSAELYLDGTADVVGSDRFHSVGTEYQFETESMDFTATGFHALGLVGEAGDSLGRLATFPGLLHQSQSDGLARSNLVADLSTVTYANVNQLRQAFAIQRMLEKDARGGSRYIELLKTHFDVTIRDDVLQRPEYLGGKRQPLNVTQVLQTSATGSDSPLGNTGAFSNTSGHNKSFLKSFKEYGYIIGVACVRTMQSYSQGIPRLFRRHRRFDWYWPTFANLGEQAVYKSELYFGNDPSSFETVFGYQEAWAEYRYKPSLVTGQLAPDSNDASYLPWTYTSDFDGAPTLNSDFMKQPSTNVAQTLAYTDANLQYICDFYFNLKCTREMPIYSIPGLIDHH</sequence>
<evidence type="ECO:0000256" key="2">
    <source>
        <dbReference type="ARBA" id="ARBA00009963"/>
    </source>
</evidence>